<keyword evidence="10" id="KW-0482">Metalloprotease</keyword>
<dbReference type="Pfam" id="PF01433">
    <property type="entry name" value="Peptidase_M1"/>
    <property type="match status" value="1"/>
</dbReference>
<evidence type="ECO:0000256" key="3">
    <source>
        <dbReference type="ARBA" id="ARBA00010136"/>
    </source>
</evidence>
<dbReference type="EMBL" id="BMNG01000008">
    <property type="protein sequence ID" value="GGO46852.1"/>
    <property type="molecule type" value="Genomic_DNA"/>
</dbReference>
<evidence type="ECO:0000256" key="1">
    <source>
        <dbReference type="ARBA" id="ARBA00000098"/>
    </source>
</evidence>
<dbReference type="Gene3D" id="2.60.40.1730">
    <property type="entry name" value="tricorn interacting facor f3 domain"/>
    <property type="match status" value="1"/>
</dbReference>
<evidence type="ECO:0000259" key="15">
    <source>
        <dbReference type="Pfam" id="PF17900"/>
    </source>
</evidence>
<comment type="similarity">
    <text evidence="3">Belongs to the peptidase M1 family.</text>
</comment>
<dbReference type="InterPro" id="IPR001930">
    <property type="entry name" value="Peptidase_M1"/>
</dbReference>
<keyword evidence="7" id="KW-0479">Metal-binding</keyword>
<organism evidence="16 17">
    <name type="scientific">Streptomyces lasiicapitis</name>
    <dbReference type="NCBI Taxonomy" id="1923961"/>
    <lineage>
        <taxon>Bacteria</taxon>
        <taxon>Bacillati</taxon>
        <taxon>Actinomycetota</taxon>
        <taxon>Actinomycetes</taxon>
        <taxon>Kitasatosporales</taxon>
        <taxon>Streptomycetaceae</taxon>
        <taxon>Streptomyces</taxon>
    </lineage>
</organism>
<evidence type="ECO:0000256" key="12">
    <source>
        <dbReference type="ARBA" id="ARBA00031533"/>
    </source>
</evidence>
<feature type="region of interest" description="Disordered" evidence="13">
    <location>
        <begin position="1"/>
        <end position="27"/>
    </location>
</feature>
<comment type="cofactor">
    <cofactor evidence="2">
        <name>Zn(2+)</name>
        <dbReference type="ChEBI" id="CHEBI:29105"/>
    </cofactor>
</comment>
<evidence type="ECO:0000313" key="16">
    <source>
        <dbReference type="EMBL" id="GGO46852.1"/>
    </source>
</evidence>
<dbReference type="InterPro" id="IPR014782">
    <property type="entry name" value="Peptidase_M1_dom"/>
</dbReference>
<comment type="caution">
    <text evidence="16">The sequence shown here is derived from an EMBL/GenBank/DDBJ whole genome shotgun (WGS) entry which is preliminary data.</text>
</comment>
<evidence type="ECO:0000256" key="2">
    <source>
        <dbReference type="ARBA" id="ARBA00001947"/>
    </source>
</evidence>
<dbReference type="InterPro" id="IPR050344">
    <property type="entry name" value="Peptidase_M1_aminopeptidases"/>
</dbReference>
<evidence type="ECO:0000256" key="9">
    <source>
        <dbReference type="ARBA" id="ARBA00022833"/>
    </source>
</evidence>
<dbReference type="InterPro" id="IPR045357">
    <property type="entry name" value="Aminopeptidase_N-like_N"/>
</dbReference>
<dbReference type="Proteomes" id="UP000656881">
    <property type="component" value="Unassembled WGS sequence"/>
</dbReference>
<dbReference type="Gene3D" id="1.10.390.10">
    <property type="entry name" value="Neutral Protease Domain 2"/>
    <property type="match status" value="1"/>
</dbReference>
<keyword evidence="9" id="KW-0862">Zinc</keyword>
<reference evidence="17" key="1">
    <citation type="journal article" date="2019" name="Int. J. Syst. Evol. Microbiol.">
        <title>The Global Catalogue of Microorganisms (GCM) 10K type strain sequencing project: providing services to taxonomists for standard genome sequencing and annotation.</title>
        <authorList>
            <consortium name="The Broad Institute Genomics Platform"/>
            <consortium name="The Broad Institute Genome Sequencing Center for Infectious Disease"/>
            <person name="Wu L."/>
            <person name="Ma J."/>
        </authorList>
    </citation>
    <scope>NUCLEOTIDE SEQUENCE [LARGE SCALE GENOMIC DNA]</scope>
    <source>
        <strain evidence="17">CGMCC 4.7349</strain>
    </source>
</reference>
<evidence type="ECO:0000256" key="13">
    <source>
        <dbReference type="SAM" id="MobiDB-lite"/>
    </source>
</evidence>
<dbReference type="CDD" id="cd09603">
    <property type="entry name" value="M1_APN_like"/>
    <property type="match status" value="1"/>
</dbReference>
<keyword evidence="17" id="KW-1185">Reference proteome</keyword>
<evidence type="ECO:0000259" key="14">
    <source>
        <dbReference type="Pfam" id="PF01433"/>
    </source>
</evidence>
<evidence type="ECO:0000256" key="10">
    <source>
        <dbReference type="ARBA" id="ARBA00023049"/>
    </source>
</evidence>
<evidence type="ECO:0000256" key="11">
    <source>
        <dbReference type="ARBA" id="ARBA00029811"/>
    </source>
</evidence>
<gene>
    <name evidence="16" type="ORF">GCM10012286_38730</name>
</gene>
<proteinExistence type="inferred from homology"/>
<dbReference type="SUPFAM" id="SSF63737">
    <property type="entry name" value="Leukotriene A4 hydrolase N-terminal domain"/>
    <property type="match status" value="1"/>
</dbReference>
<sequence>MPLSSAQVPTPGMSGAGTWDKVSRGGGHRITEVNYRATAPLTRGPRARRTAPAALAALTLTALTACTAGGVDGTPGAAGVRDPFFPKLGNGGYDVAHYGLKLGYDPESRHLTGTAEITARATKNLSAFNLDLKGLEVKEVTVEGKEARFSRAGDELTVRPRDDLDRGETFRATVRYSGTPQTVTDADGSKEGWLKGEESALAVGEPAGSMAWFPGNNHPSDKAVYDIEITVPKGLKAISNGELTNETTTNGRTTFAWHNAEPMASYLATVAIGAYDTKKSMTSKSNSGIPVFTAIDPTMPEGKYEKTEKVLAKIPEIMDWAEINFGDYPFSSTGAIVDDRVNLGYALETQTKPVFPASDADTSTLVHELAHQWFGNSVTPKTWQDMWLNEGFATYAEWLWEEDNGGDSAQDTFDALYEGDYYEDEEDNEAIWDFPPARQPDAASISDEPVYDRGAMVIHKIRKTVGDDTFYDIVQGWAKAYRHGNANTKDFTEYVEKHAGDDESREELKQVWADWLYGDGKPDNP</sequence>
<dbReference type="InterPro" id="IPR027268">
    <property type="entry name" value="Peptidase_M4/M1_CTD_sf"/>
</dbReference>
<evidence type="ECO:0000256" key="8">
    <source>
        <dbReference type="ARBA" id="ARBA00022801"/>
    </source>
</evidence>
<evidence type="ECO:0000256" key="4">
    <source>
        <dbReference type="ARBA" id="ARBA00012564"/>
    </source>
</evidence>
<accession>A0ABQ2M4R9</accession>
<dbReference type="PANTHER" id="PTHR11533">
    <property type="entry name" value="PROTEASE M1 ZINC METALLOPROTEASE"/>
    <property type="match status" value="1"/>
</dbReference>
<comment type="catalytic activity">
    <reaction evidence="1">
        <text>Release of an N-terminal amino acid, Xaa-|-Yaa- from a peptide, amide or arylamide. Xaa is preferably Ala, but may be most amino acids including Pro (slow action). When a terminal hydrophobic residue is followed by a prolyl residue, the two may be released as an intact Xaa-Pro dipeptide.</text>
        <dbReference type="EC" id="3.4.11.2"/>
    </reaction>
</comment>
<dbReference type="PRINTS" id="PR00756">
    <property type="entry name" value="ALADIPTASE"/>
</dbReference>
<evidence type="ECO:0000256" key="7">
    <source>
        <dbReference type="ARBA" id="ARBA00022723"/>
    </source>
</evidence>
<keyword evidence="8" id="KW-0378">Hydrolase</keyword>
<name>A0ABQ2M4R9_9ACTN</name>
<feature type="domain" description="Aminopeptidase N-like N-terminal" evidence="15">
    <location>
        <begin position="97"/>
        <end position="267"/>
    </location>
</feature>
<dbReference type="SUPFAM" id="SSF55486">
    <property type="entry name" value="Metalloproteases ('zincins'), catalytic domain"/>
    <property type="match status" value="1"/>
</dbReference>
<evidence type="ECO:0000313" key="17">
    <source>
        <dbReference type="Proteomes" id="UP000656881"/>
    </source>
</evidence>
<keyword evidence="6" id="KW-0645">Protease</keyword>
<dbReference type="Pfam" id="PF17900">
    <property type="entry name" value="Peptidase_M1_N"/>
    <property type="match status" value="1"/>
</dbReference>
<protein>
    <recommendedName>
        <fullName evidence="5">Aminopeptidase N</fullName>
        <ecNumber evidence="4">3.4.11.2</ecNumber>
    </recommendedName>
    <alternativeName>
        <fullName evidence="11">Alanine aminopeptidase</fullName>
    </alternativeName>
    <alternativeName>
        <fullName evidence="12">Lysyl aminopeptidase</fullName>
    </alternativeName>
</protein>
<evidence type="ECO:0000256" key="6">
    <source>
        <dbReference type="ARBA" id="ARBA00022670"/>
    </source>
</evidence>
<feature type="domain" description="Peptidase M1 membrane alanine aminopeptidase" evidence="14">
    <location>
        <begin position="362"/>
        <end position="515"/>
    </location>
</feature>
<dbReference type="InterPro" id="IPR042097">
    <property type="entry name" value="Aminopeptidase_N-like_N_sf"/>
</dbReference>
<dbReference type="EC" id="3.4.11.2" evidence="4"/>
<dbReference type="PANTHER" id="PTHR11533:SF297">
    <property type="entry name" value="AMINOPEPTIDASE N"/>
    <property type="match status" value="1"/>
</dbReference>
<evidence type="ECO:0000256" key="5">
    <source>
        <dbReference type="ARBA" id="ARBA00015611"/>
    </source>
</evidence>